<reference evidence="1 2" key="1">
    <citation type="submission" date="2013-05" db="EMBL/GenBank/DDBJ databases">
        <title>Genome assembly of Acinetobacter junii MTCC 11364.</title>
        <authorList>
            <person name="Khatri I."/>
            <person name="Singh N.K."/>
            <person name="Subramanian S."/>
            <person name="Mayilraj S."/>
        </authorList>
    </citation>
    <scope>NUCLEOTIDE SEQUENCE [LARGE SCALE GENOMIC DNA]</scope>
    <source>
        <strain evidence="1 2">MTCC 11364</strain>
    </source>
</reference>
<dbReference type="AlphaFoldDB" id="S7WJ94"/>
<dbReference type="Proteomes" id="UP000018420">
    <property type="component" value="Unassembled WGS sequence"/>
</dbReference>
<accession>S7WJ94</accession>
<evidence type="ECO:0000313" key="2">
    <source>
        <dbReference type="Proteomes" id="UP000018420"/>
    </source>
</evidence>
<protein>
    <submittedName>
        <fullName evidence="1">Uncharacterized protein</fullName>
    </submittedName>
</protein>
<name>S7WJ94_ACIJU</name>
<gene>
    <name evidence="1" type="ORF">L292_0536</name>
</gene>
<sequence length="514" mass="57362">MDAEFWRAGMPSLRTKQRLNQFLCLGVSTLLISTALVGCGSGESEAKNDPAPIVTVPKPKNFDIKVPVEMRDVVVKLYDNFDNTLVLEQQASTTSNLTVTLPSVLNTKRLYRIELSTKPSSLVFDFLSGLYKPLNITQHALIEVDTSNLTQPIFINPSSEAIYQRALIRSGHLPNETVDPTQISELHLSLATQDVNTSLLRAFHRNDFPNLNTSNQLNVFTQQDIVSRLALYTNTYFSFGYIQQWANVYPTNSYDEFTKNIALDLKDGYLDSKLIRGDNSVLKTLVVTPPDNVDPAKNNLIDIAKNQENTRNLFASSLKQAVLKLANNYQQATVNPDGYRQLEDKLYAGEEPRFNSSQVFRVSGAGDYRRAVGFIDSTETCNGSLFACKQGITGVNNLNPNLPSIEYLIGSYKDNTNNCTLNIRANGAVELIKGTQIYRSVLDADSTDNLLQVNKTTREYILNSSSTEPNNVSLEYAFLQVKIKENQVQSASYGLDVRKAPDQLSKTQLECKFI</sequence>
<dbReference type="PATRIC" id="fig|1330047.3.peg.2383"/>
<proteinExistence type="predicted"/>
<dbReference type="eggNOG" id="ENOG50348HN">
    <property type="taxonomic scope" value="Bacteria"/>
</dbReference>
<dbReference type="EMBL" id="ASYZ01000130">
    <property type="protein sequence ID" value="EPR83185.1"/>
    <property type="molecule type" value="Genomic_DNA"/>
</dbReference>
<comment type="caution">
    <text evidence="1">The sequence shown here is derived from an EMBL/GenBank/DDBJ whole genome shotgun (WGS) entry which is preliminary data.</text>
</comment>
<evidence type="ECO:0000313" key="1">
    <source>
        <dbReference type="EMBL" id="EPR83185.1"/>
    </source>
</evidence>
<organism evidence="1 2">
    <name type="scientific">Acinetobacter junii CIP 107470 = MTCC 11364</name>
    <dbReference type="NCBI Taxonomy" id="1217666"/>
    <lineage>
        <taxon>Bacteria</taxon>
        <taxon>Pseudomonadati</taxon>
        <taxon>Pseudomonadota</taxon>
        <taxon>Gammaproteobacteria</taxon>
        <taxon>Moraxellales</taxon>
        <taxon>Moraxellaceae</taxon>
        <taxon>Acinetobacter</taxon>
    </lineage>
</organism>